<dbReference type="PANTHER" id="PTHR33221:SF15">
    <property type="entry name" value="HTH-TYPE TRANSCRIPTIONAL REGULATOR YWGB-RELATED"/>
    <property type="match status" value="1"/>
</dbReference>
<gene>
    <name evidence="1" type="ORF">IAA96_01360</name>
</gene>
<dbReference type="EMBL" id="JADIMS010000022">
    <property type="protein sequence ID" value="MBO8449735.1"/>
    <property type="molecule type" value="Genomic_DNA"/>
</dbReference>
<organism evidence="1 2">
    <name type="scientific">Candidatus Avitreponema avistercoris</name>
    <dbReference type="NCBI Taxonomy" id="2840705"/>
    <lineage>
        <taxon>Bacteria</taxon>
        <taxon>Pseudomonadati</taxon>
        <taxon>Spirochaetota</taxon>
        <taxon>Spirochaetia</taxon>
        <taxon>Spirochaetales</taxon>
        <taxon>Candidatus Avitreponema</taxon>
    </lineage>
</organism>
<dbReference type="Pfam" id="PF02082">
    <property type="entry name" value="Rrf2"/>
    <property type="match status" value="1"/>
</dbReference>
<dbReference type="GO" id="GO:0003700">
    <property type="term" value="F:DNA-binding transcription factor activity"/>
    <property type="evidence" value="ECO:0007669"/>
    <property type="project" value="TreeGrafter"/>
</dbReference>
<dbReference type="GO" id="GO:0005829">
    <property type="term" value="C:cytosol"/>
    <property type="evidence" value="ECO:0007669"/>
    <property type="project" value="TreeGrafter"/>
</dbReference>
<protein>
    <submittedName>
        <fullName evidence="1">Rrf2 family transcriptional regulator</fullName>
    </submittedName>
</protein>
<name>A0A9D9ENC1_9SPIR</name>
<evidence type="ECO:0000313" key="2">
    <source>
        <dbReference type="Proteomes" id="UP000823616"/>
    </source>
</evidence>
<dbReference type="PANTHER" id="PTHR33221">
    <property type="entry name" value="WINGED HELIX-TURN-HELIX TRANSCRIPTIONAL REGULATOR, RRF2 FAMILY"/>
    <property type="match status" value="1"/>
</dbReference>
<sequence>MQISTRFTVALHIFTCVEAFRGEYKVTSDFLAASINTNPVIVRKILSQLSRAGLISVARGTGGIELVRPPEEITFYDVYRAVESVENNTLFRFHENPNPECPVGRNIHALLDQKLLAIQQAMESKMREFTVGDLRDGIRRMR</sequence>
<dbReference type="Gene3D" id="1.10.10.10">
    <property type="entry name" value="Winged helix-like DNA-binding domain superfamily/Winged helix DNA-binding domain"/>
    <property type="match status" value="1"/>
</dbReference>
<dbReference type="Proteomes" id="UP000823616">
    <property type="component" value="Unassembled WGS sequence"/>
</dbReference>
<dbReference type="AlphaFoldDB" id="A0A9D9ENC1"/>
<dbReference type="InterPro" id="IPR036390">
    <property type="entry name" value="WH_DNA-bd_sf"/>
</dbReference>
<reference evidence="1" key="2">
    <citation type="journal article" date="2021" name="PeerJ">
        <title>Extensive microbial diversity within the chicken gut microbiome revealed by metagenomics and culture.</title>
        <authorList>
            <person name="Gilroy R."/>
            <person name="Ravi A."/>
            <person name="Getino M."/>
            <person name="Pursley I."/>
            <person name="Horton D.L."/>
            <person name="Alikhan N.F."/>
            <person name="Baker D."/>
            <person name="Gharbi K."/>
            <person name="Hall N."/>
            <person name="Watson M."/>
            <person name="Adriaenssens E.M."/>
            <person name="Foster-Nyarko E."/>
            <person name="Jarju S."/>
            <person name="Secka A."/>
            <person name="Antonio M."/>
            <person name="Oren A."/>
            <person name="Chaudhuri R.R."/>
            <person name="La Ragione R."/>
            <person name="Hildebrand F."/>
            <person name="Pallen M.J."/>
        </authorList>
    </citation>
    <scope>NUCLEOTIDE SEQUENCE</scope>
    <source>
        <strain evidence="1">B3-4054</strain>
    </source>
</reference>
<comment type="caution">
    <text evidence="1">The sequence shown here is derived from an EMBL/GenBank/DDBJ whole genome shotgun (WGS) entry which is preliminary data.</text>
</comment>
<evidence type="ECO:0000313" key="1">
    <source>
        <dbReference type="EMBL" id="MBO8449735.1"/>
    </source>
</evidence>
<dbReference type="InterPro" id="IPR036388">
    <property type="entry name" value="WH-like_DNA-bd_sf"/>
</dbReference>
<accession>A0A9D9ENC1</accession>
<proteinExistence type="predicted"/>
<dbReference type="FunFam" id="1.10.10.10:FF:000138">
    <property type="entry name" value="Rrf2 family transcriptional regulator"/>
    <property type="match status" value="1"/>
</dbReference>
<dbReference type="InterPro" id="IPR000944">
    <property type="entry name" value="Tscrpt_reg_Rrf2"/>
</dbReference>
<dbReference type="PROSITE" id="PS51197">
    <property type="entry name" value="HTH_RRF2_2"/>
    <property type="match status" value="1"/>
</dbReference>
<dbReference type="SUPFAM" id="SSF46785">
    <property type="entry name" value="Winged helix' DNA-binding domain"/>
    <property type="match status" value="1"/>
</dbReference>
<reference evidence="1" key="1">
    <citation type="submission" date="2020-10" db="EMBL/GenBank/DDBJ databases">
        <authorList>
            <person name="Gilroy R."/>
        </authorList>
    </citation>
    <scope>NUCLEOTIDE SEQUENCE</scope>
    <source>
        <strain evidence="1">B3-4054</strain>
    </source>
</reference>